<dbReference type="OrthoDB" id="2348975at2"/>
<feature type="domain" description="BIG2" evidence="1">
    <location>
        <begin position="302"/>
        <end position="379"/>
    </location>
</feature>
<dbReference type="Pfam" id="PF02368">
    <property type="entry name" value="Big_2"/>
    <property type="match status" value="4"/>
</dbReference>
<feature type="domain" description="BIG2" evidence="1">
    <location>
        <begin position="382"/>
        <end position="462"/>
    </location>
</feature>
<dbReference type="RefSeq" id="WP_139607627.1">
    <property type="nucleotide sequence ID" value="NZ_VDCQ01000104.1"/>
</dbReference>
<sequence length="1129" mass="119145">MSELTEAGKRKTRTNGIAKRHIHRFMLQMLLIFSILIGPAAGQALAADEISRLVLSKNEVTLSVGDTYTLTATAIYVSGSTADATIKTEWSSDAPTIATVYSGAIAGKAEGTTLIKATFMGKTEFVNVTVVKKVRSLTKNKQELTMRVGGEEQLSLTATYTDSSYADVTDKADWSTESDSVATVINGKVKAVGSGETNINATYGGKTVSFPVSVDMVRRLDPDPQSVDLRVGAQKTISLTAMFENGVTEDVFEKATWSSDNSSVADAFKGVITAYGSGSTTIRAKYGGKTATITVNVETVRKLEAKVTDLFLKPDQTKQIELTATYADGSTADVTDKAEWSSSDDLVAEADQGLIIANTIGQAAITASYGNKTAKITVDVGVARKLESDITDLMMRKNESKTVKLTATYADNTTEDVAAKADWFSDDEGVAFVTKGTIRALGKGEATITGTYGDKTITIPVRVDTTQSLKADSAKLDLKLKGTKQVALTVTYADGSTEDVTQQAEWSSDNSDVASVYKGLVTAIASGQAVITAQYGDKSITIPVYVEIVKKLVSSKSDLFLKVNGTDTLKLTATYANGDEVDVTAAAEWSSDSSDVAGVDKGKIIAYKSGQASITASYGSKTSTIIVDVSVARKLTVDAKSLSLRKGDTKALKLEATYADGSTEIVTDGAEWSSSDLGVAVVSKGSVKALDSGEATITAKYGDKSVTVSVEVDPAAKLTADQVKFDVQPGDVVQVKLTATYADESTGDVTGKATWTTSNASFATVDDGTIVAIDRGEATITAKYGKKSVKITVSVGALDTLTISEKTLVMKEDDRQQLTVTAKYKDGTIKNVTDDAEWTSSSTAIAEVSDGLVTAWSSGKATITAKFGEKSVTATAQVELADKLSASHRSVILRKGQNAQVTLTATYSDGTTEDVTAKADWTVQSAKVAEVSGGLVTAFERGKTTLVAKYGSKTLSIPLEVDYAAKLTLGKKELLLKSGLTEQLTLTATFSDGTTQDVSGEAEWSARSYKIADVSDTGLVSAVAYGKTSVTAKFGGRSVSVSVEVDSLKYLKSNVKTIEMSVGQKKNIVLTATYKDGTIGDVTERAEWKSSRENSADIMDGMITSYEKGTSSITAKFGGKTVSIKVIVK</sequence>
<dbReference type="Proteomes" id="UP000307943">
    <property type="component" value="Unassembled WGS sequence"/>
</dbReference>
<feature type="domain" description="BIG2" evidence="1">
    <location>
        <begin position="133"/>
        <end position="213"/>
    </location>
</feature>
<feature type="domain" description="BIG2" evidence="1">
    <location>
        <begin position="463"/>
        <end position="545"/>
    </location>
</feature>
<evidence type="ECO:0000313" key="2">
    <source>
        <dbReference type="EMBL" id="TNJ57155.1"/>
    </source>
</evidence>
<feature type="domain" description="BIG2" evidence="1">
    <location>
        <begin position="797"/>
        <end position="877"/>
    </location>
</feature>
<keyword evidence="3" id="KW-1185">Reference proteome</keyword>
<accession>A0A5C4SWM0</accession>
<proteinExistence type="predicted"/>
<organism evidence="2 3">
    <name type="scientific">Paenibacillus hemerocallicola</name>
    <dbReference type="NCBI Taxonomy" id="1172614"/>
    <lineage>
        <taxon>Bacteria</taxon>
        <taxon>Bacillati</taxon>
        <taxon>Bacillota</taxon>
        <taxon>Bacilli</taxon>
        <taxon>Bacillales</taxon>
        <taxon>Paenibacillaceae</taxon>
        <taxon>Paenibacillus</taxon>
    </lineage>
</organism>
<feature type="domain" description="BIG2" evidence="1">
    <location>
        <begin position="548"/>
        <end position="628"/>
    </location>
</feature>
<dbReference type="AlphaFoldDB" id="A0A5C4SWM0"/>
<feature type="domain" description="BIG2" evidence="1">
    <location>
        <begin position="631"/>
        <end position="711"/>
    </location>
</feature>
<feature type="domain" description="BIG2" evidence="1">
    <location>
        <begin position="880"/>
        <end position="960"/>
    </location>
</feature>
<feature type="domain" description="BIG2" evidence="1">
    <location>
        <begin position="714"/>
        <end position="794"/>
    </location>
</feature>
<dbReference type="SUPFAM" id="SSF49373">
    <property type="entry name" value="Invasin/intimin cell-adhesion fragments"/>
    <property type="match status" value="11"/>
</dbReference>
<protein>
    <recommendedName>
        <fullName evidence="1">BIG2 domain-containing protein</fullName>
    </recommendedName>
</protein>
<dbReference type="InterPro" id="IPR003343">
    <property type="entry name" value="Big_2"/>
</dbReference>
<dbReference type="SMART" id="SM00635">
    <property type="entry name" value="BID_2"/>
    <property type="match status" value="13"/>
</dbReference>
<reference evidence="2 3" key="1">
    <citation type="submission" date="2019-05" db="EMBL/GenBank/DDBJ databases">
        <title>We sequenced the genome of Paenibacillus hemerocallicola KCTC 33185 for further insight into its adaptation and study the phylogeny of Paenibacillus.</title>
        <authorList>
            <person name="Narsing Rao M.P."/>
        </authorList>
    </citation>
    <scope>NUCLEOTIDE SEQUENCE [LARGE SCALE GENOMIC DNA]</scope>
    <source>
        <strain evidence="2 3">KCTC 33185</strain>
    </source>
</reference>
<gene>
    <name evidence="2" type="ORF">FE784_38620</name>
</gene>
<feature type="domain" description="BIG2" evidence="1">
    <location>
        <begin position="216"/>
        <end position="296"/>
    </location>
</feature>
<dbReference type="InterPro" id="IPR008964">
    <property type="entry name" value="Invasin/intimin_cell_adhesion"/>
</dbReference>
<feature type="domain" description="BIG2" evidence="1">
    <location>
        <begin position="963"/>
        <end position="1044"/>
    </location>
</feature>
<feature type="domain" description="BIG2" evidence="1">
    <location>
        <begin position="49"/>
        <end position="130"/>
    </location>
</feature>
<name>A0A5C4SWM0_9BACL</name>
<feature type="domain" description="BIG2" evidence="1">
    <location>
        <begin position="1047"/>
        <end position="1127"/>
    </location>
</feature>
<dbReference type="EMBL" id="VDCQ01000104">
    <property type="protein sequence ID" value="TNJ57155.1"/>
    <property type="molecule type" value="Genomic_DNA"/>
</dbReference>
<evidence type="ECO:0000259" key="1">
    <source>
        <dbReference type="SMART" id="SM00635"/>
    </source>
</evidence>
<evidence type="ECO:0000313" key="3">
    <source>
        <dbReference type="Proteomes" id="UP000307943"/>
    </source>
</evidence>
<dbReference type="Gene3D" id="2.60.40.1080">
    <property type="match status" value="13"/>
</dbReference>
<comment type="caution">
    <text evidence="2">The sequence shown here is derived from an EMBL/GenBank/DDBJ whole genome shotgun (WGS) entry which is preliminary data.</text>
</comment>